<dbReference type="Pfam" id="PF01715">
    <property type="entry name" value="IPPT"/>
    <property type="match status" value="1"/>
</dbReference>
<accession>A0A8X8ID67</accession>
<comment type="subunit">
    <text evidence="10">Monomer.</text>
</comment>
<evidence type="ECO:0000256" key="12">
    <source>
        <dbReference type="RuleBase" id="RU003784"/>
    </source>
</evidence>
<feature type="site" description="Interaction with substrate tRNA" evidence="10">
    <location>
        <position position="105"/>
    </location>
</feature>
<feature type="region of interest" description="Interaction with substrate tRNA" evidence="10">
    <location>
        <begin position="163"/>
        <end position="167"/>
    </location>
</feature>
<feature type="binding site" evidence="10">
    <location>
        <begin position="16"/>
        <end position="21"/>
    </location>
    <ligand>
        <name>substrate</name>
    </ligand>
</feature>
<dbReference type="InterPro" id="IPR018022">
    <property type="entry name" value="IPT"/>
</dbReference>
<dbReference type="GO" id="GO:0006400">
    <property type="term" value="P:tRNA modification"/>
    <property type="evidence" value="ECO:0007669"/>
    <property type="project" value="TreeGrafter"/>
</dbReference>
<evidence type="ECO:0000256" key="10">
    <source>
        <dbReference type="HAMAP-Rule" id="MF_00185"/>
    </source>
</evidence>
<comment type="caution">
    <text evidence="14">The sequence shown here is derived from an EMBL/GenBank/DDBJ whole genome shotgun (WGS) entry which is preliminary data.</text>
</comment>
<evidence type="ECO:0000256" key="4">
    <source>
        <dbReference type="ARBA" id="ARBA00022679"/>
    </source>
</evidence>
<dbReference type="RefSeq" id="WP_092721621.1">
    <property type="nucleotide sequence ID" value="NZ_FNNO01000001.1"/>
</dbReference>
<keyword evidence="8 10" id="KW-0460">Magnesium</keyword>
<organism evidence="14 15">
    <name type="scientific">Hydrobacter penzbergensis</name>
    <dbReference type="NCBI Taxonomy" id="1235997"/>
    <lineage>
        <taxon>Bacteria</taxon>
        <taxon>Pseudomonadati</taxon>
        <taxon>Bacteroidota</taxon>
        <taxon>Chitinophagia</taxon>
        <taxon>Chitinophagales</taxon>
        <taxon>Chitinophagaceae</taxon>
        <taxon>Hydrobacter</taxon>
    </lineage>
</organism>
<dbReference type="EMBL" id="FNNO01000001">
    <property type="protein sequence ID" value="SDW19748.1"/>
    <property type="molecule type" value="Genomic_DNA"/>
</dbReference>
<name>A0A8X8ID67_9BACT</name>
<dbReference type="GO" id="GO:0005524">
    <property type="term" value="F:ATP binding"/>
    <property type="evidence" value="ECO:0007669"/>
    <property type="project" value="UniProtKB-UniRule"/>
</dbReference>
<dbReference type="Gene3D" id="1.10.20.140">
    <property type="match status" value="1"/>
</dbReference>
<dbReference type="Gene3D" id="3.40.50.300">
    <property type="entry name" value="P-loop containing nucleotide triphosphate hydrolases"/>
    <property type="match status" value="1"/>
</dbReference>
<comment type="caution">
    <text evidence="10">Lacks conserved residue(s) required for the propagation of feature annotation.</text>
</comment>
<evidence type="ECO:0000256" key="1">
    <source>
        <dbReference type="ARBA" id="ARBA00001946"/>
    </source>
</evidence>
<evidence type="ECO:0000256" key="3">
    <source>
        <dbReference type="ARBA" id="ARBA00005842"/>
    </source>
</evidence>
<keyword evidence="15" id="KW-1185">Reference proteome</keyword>
<feature type="binding site" evidence="10">
    <location>
        <begin position="14"/>
        <end position="21"/>
    </location>
    <ligand>
        <name>ATP</name>
        <dbReference type="ChEBI" id="CHEBI:30616"/>
    </ligand>
</feature>
<evidence type="ECO:0000256" key="11">
    <source>
        <dbReference type="RuleBase" id="RU003783"/>
    </source>
</evidence>
<keyword evidence="7 10" id="KW-0067">ATP-binding</keyword>
<comment type="catalytic activity">
    <reaction evidence="9 10 11">
        <text>adenosine(37) in tRNA + dimethylallyl diphosphate = N(6)-dimethylallyladenosine(37) in tRNA + diphosphate</text>
        <dbReference type="Rhea" id="RHEA:26482"/>
        <dbReference type="Rhea" id="RHEA-COMP:10162"/>
        <dbReference type="Rhea" id="RHEA-COMP:10375"/>
        <dbReference type="ChEBI" id="CHEBI:33019"/>
        <dbReference type="ChEBI" id="CHEBI:57623"/>
        <dbReference type="ChEBI" id="CHEBI:74411"/>
        <dbReference type="ChEBI" id="CHEBI:74415"/>
        <dbReference type="EC" id="2.5.1.75"/>
    </reaction>
</comment>
<evidence type="ECO:0000256" key="5">
    <source>
        <dbReference type="ARBA" id="ARBA00022694"/>
    </source>
</evidence>
<evidence type="ECO:0000256" key="6">
    <source>
        <dbReference type="ARBA" id="ARBA00022741"/>
    </source>
</evidence>
<dbReference type="EC" id="2.5.1.75" evidence="10"/>
<keyword evidence="6 10" id="KW-0547">Nucleotide-binding</keyword>
<dbReference type="PANTHER" id="PTHR11088">
    <property type="entry name" value="TRNA DIMETHYLALLYLTRANSFERASE"/>
    <property type="match status" value="1"/>
</dbReference>
<evidence type="ECO:0000256" key="8">
    <source>
        <dbReference type="ARBA" id="ARBA00022842"/>
    </source>
</evidence>
<dbReference type="AlphaFoldDB" id="A0A8X8ID67"/>
<feature type="site" description="Interaction with substrate tRNA" evidence="10">
    <location>
        <position position="127"/>
    </location>
</feature>
<comment type="function">
    <text evidence="2 10 12">Catalyzes the transfer of a dimethylallyl group onto the adenine at position 37 in tRNAs that read codons beginning with uridine, leading to the formation of N6-(dimethylallyl)adenosine (i(6)A).</text>
</comment>
<dbReference type="GO" id="GO:0052381">
    <property type="term" value="F:tRNA dimethylallyltransferase activity"/>
    <property type="evidence" value="ECO:0007669"/>
    <property type="project" value="UniProtKB-UniRule"/>
</dbReference>
<dbReference type="PANTHER" id="PTHR11088:SF60">
    <property type="entry name" value="TRNA DIMETHYLALLYLTRANSFERASE"/>
    <property type="match status" value="1"/>
</dbReference>
<dbReference type="InterPro" id="IPR027417">
    <property type="entry name" value="P-loop_NTPase"/>
</dbReference>
<evidence type="ECO:0000313" key="14">
    <source>
        <dbReference type="EMBL" id="SDW19748.1"/>
    </source>
</evidence>
<evidence type="ECO:0000256" key="2">
    <source>
        <dbReference type="ARBA" id="ARBA00003213"/>
    </source>
</evidence>
<evidence type="ECO:0000256" key="9">
    <source>
        <dbReference type="ARBA" id="ARBA00049563"/>
    </source>
</evidence>
<proteinExistence type="inferred from homology"/>
<evidence type="ECO:0000313" key="15">
    <source>
        <dbReference type="Proteomes" id="UP000198711"/>
    </source>
</evidence>
<keyword evidence="5 10" id="KW-0819">tRNA processing</keyword>
<dbReference type="InterPro" id="IPR039657">
    <property type="entry name" value="Dimethylallyltransferase"/>
</dbReference>
<dbReference type="Proteomes" id="UP000198711">
    <property type="component" value="Unassembled WGS sequence"/>
</dbReference>
<reference evidence="14 15" key="1">
    <citation type="submission" date="2016-10" db="EMBL/GenBank/DDBJ databases">
        <authorList>
            <person name="Varghese N."/>
            <person name="Submissions S."/>
        </authorList>
    </citation>
    <scope>NUCLEOTIDE SEQUENCE [LARGE SCALE GENOMIC DNA]</scope>
    <source>
        <strain evidence="14 15">DSM 25353</strain>
    </source>
</reference>
<evidence type="ECO:0000256" key="7">
    <source>
        <dbReference type="ARBA" id="ARBA00022840"/>
    </source>
</evidence>
<evidence type="ECO:0000256" key="13">
    <source>
        <dbReference type="RuleBase" id="RU003785"/>
    </source>
</evidence>
<protein>
    <recommendedName>
        <fullName evidence="10">tRNA dimethylallyltransferase</fullName>
        <ecNumber evidence="10">2.5.1.75</ecNumber>
    </recommendedName>
    <alternativeName>
        <fullName evidence="10">Dimethylallyl diphosphate:tRNA dimethylallyltransferase</fullName>
        <shortName evidence="10">DMAPP:tRNA dimethylallyltransferase</shortName>
        <shortName evidence="10">DMATase</shortName>
    </alternativeName>
    <alternativeName>
        <fullName evidence="10">Isopentenyl-diphosphate:tRNA isopentenyltransferase</fullName>
        <shortName evidence="10">IPP transferase</shortName>
        <shortName evidence="10">IPPT</shortName>
        <shortName evidence="10">IPTase</shortName>
    </alternativeName>
</protein>
<comment type="similarity">
    <text evidence="3 10 13">Belongs to the IPP transferase family.</text>
</comment>
<comment type="cofactor">
    <cofactor evidence="1 10">
        <name>Mg(2+)</name>
        <dbReference type="ChEBI" id="CHEBI:18420"/>
    </cofactor>
</comment>
<sequence length="303" mass="34616">MQPVAAKHVIIIVGPTAVGKTAVAVDLARRLHTNIISADSRQCYRELNIGVARPSPEELAAVKHYFIASHSVKEEINAASFEQYALQAADEIFQQQQYAVMVGGTGLYIKTFCEGLDEMPAVSPLVRKQIIDAYKEKGLDWLQQELRTKDPAFWEIAEQQNPQRLMRALEIMEATGQSIIVFRQRNQVARPFAVSKIGLELPRERLYERINARVDQMMEAGLLEEVRSVAAYQHLNALQTVGYKELFQYLAGQYSLDEAVHLIKQNTRHYAKRQMTWFKKDSSIQWIDARNAGQWLSEFYPES</sequence>
<feature type="region of interest" description="Interaction with substrate tRNA" evidence="10">
    <location>
        <begin position="39"/>
        <end position="42"/>
    </location>
</feature>
<dbReference type="HAMAP" id="MF_00185">
    <property type="entry name" value="IPP_trans"/>
    <property type="match status" value="1"/>
</dbReference>
<dbReference type="NCBIfam" id="TIGR00174">
    <property type="entry name" value="miaA"/>
    <property type="match status" value="1"/>
</dbReference>
<gene>
    <name evidence="10" type="primary">miaA</name>
    <name evidence="14" type="ORF">SAMN05444410_101488</name>
</gene>
<dbReference type="SUPFAM" id="SSF52540">
    <property type="entry name" value="P-loop containing nucleoside triphosphate hydrolases"/>
    <property type="match status" value="2"/>
</dbReference>
<keyword evidence="4 10" id="KW-0808">Transferase</keyword>